<dbReference type="STRING" id="1658174.A0A1J9Q1N4"/>
<evidence type="ECO:0000313" key="6">
    <source>
        <dbReference type="Proteomes" id="UP000242791"/>
    </source>
</evidence>
<dbReference type="VEuPathDB" id="FungiDB:ACJ73_06167"/>
<keyword evidence="3" id="KW-0964">Secreted</keyword>
<dbReference type="EMBL" id="LGTZ01001044">
    <property type="protein sequence ID" value="OJD22481.1"/>
    <property type="molecule type" value="Genomic_DNA"/>
</dbReference>
<accession>A0A1J9Q1N4</accession>
<dbReference type="Proteomes" id="UP000242791">
    <property type="component" value="Unassembled WGS sequence"/>
</dbReference>
<keyword evidence="6" id="KW-1185">Reference proteome</keyword>
<dbReference type="Pfam" id="PF07249">
    <property type="entry name" value="Cerato-platanin"/>
    <property type="match status" value="1"/>
</dbReference>
<gene>
    <name evidence="5" type="ORF">ACJ73_06167</name>
</gene>
<dbReference type="InterPro" id="IPR010829">
    <property type="entry name" value="Cerato-platanin"/>
</dbReference>
<dbReference type="AlphaFoldDB" id="A0A1J9Q1N4"/>
<dbReference type="OrthoDB" id="4898945at2759"/>
<dbReference type="Gene3D" id="2.40.40.10">
    <property type="entry name" value="RlpA-like domain"/>
    <property type="match status" value="1"/>
</dbReference>
<dbReference type="GO" id="GO:0005576">
    <property type="term" value="C:extracellular region"/>
    <property type="evidence" value="ECO:0007669"/>
    <property type="project" value="UniProtKB-SubCell"/>
</dbReference>
<comment type="caution">
    <text evidence="5">The sequence shown here is derived from an EMBL/GenBank/DDBJ whole genome shotgun (WGS) entry which is preliminary data.</text>
</comment>
<keyword evidence="4" id="KW-0732">Signal</keyword>
<comment type="similarity">
    <text evidence="2">Belongs to the cerato-platanin family.</text>
</comment>
<dbReference type="InterPro" id="IPR036908">
    <property type="entry name" value="RlpA-like_sf"/>
</dbReference>
<feature type="signal peptide" evidence="4">
    <location>
        <begin position="1"/>
        <end position="21"/>
    </location>
</feature>
<evidence type="ECO:0000256" key="2">
    <source>
        <dbReference type="ARBA" id="ARBA00010421"/>
    </source>
</evidence>
<organism evidence="5 6">
    <name type="scientific">Blastomyces percursus</name>
    <dbReference type="NCBI Taxonomy" id="1658174"/>
    <lineage>
        <taxon>Eukaryota</taxon>
        <taxon>Fungi</taxon>
        <taxon>Dikarya</taxon>
        <taxon>Ascomycota</taxon>
        <taxon>Pezizomycotina</taxon>
        <taxon>Eurotiomycetes</taxon>
        <taxon>Eurotiomycetidae</taxon>
        <taxon>Onygenales</taxon>
        <taxon>Ajellomycetaceae</taxon>
        <taxon>Blastomyces</taxon>
    </lineage>
</organism>
<protein>
    <recommendedName>
        <fullName evidence="7">Allergen Asp f 15</fullName>
    </recommendedName>
</protein>
<evidence type="ECO:0000256" key="4">
    <source>
        <dbReference type="SAM" id="SignalP"/>
    </source>
</evidence>
<dbReference type="SUPFAM" id="SSF50685">
    <property type="entry name" value="Barwin-like endoglucanases"/>
    <property type="match status" value="1"/>
</dbReference>
<sequence>MKSSILSTAVLLLSLSKLALFQQVMPVTYDENYDNGHMDLLTTACSDGSNGLVTKGFNVTGDLPTFPGVGAAFSVEGWNSSNCGKCYKLTFKHTGMAMPVIAIDQAGNGFNIAKAAMDQLTGGRATDLGNVSMAVIEAATGDCWM</sequence>
<name>A0A1J9Q1N4_9EURO</name>
<reference evidence="5 6" key="1">
    <citation type="submission" date="2015-08" db="EMBL/GenBank/DDBJ databases">
        <title>Emmonsia species relationships and genome sequence.</title>
        <authorList>
            <person name="Cuomo C.A."/>
            <person name="Schwartz I.S."/>
            <person name="Kenyon C."/>
            <person name="De Hoog G.S."/>
            <person name="Govender N.P."/>
            <person name="Botha A."/>
            <person name="Moreno L."/>
            <person name="De Vries M."/>
            <person name="Munoz J.F."/>
            <person name="Stielow J.B."/>
        </authorList>
    </citation>
    <scope>NUCLEOTIDE SEQUENCE [LARGE SCALE GENOMIC DNA]</scope>
    <source>
        <strain evidence="5 6">EI222</strain>
    </source>
</reference>
<evidence type="ECO:0000313" key="5">
    <source>
        <dbReference type="EMBL" id="OJD22481.1"/>
    </source>
</evidence>
<evidence type="ECO:0008006" key="7">
    <source>
        <dbReference type="Google" id="ProtNLM"/>
    </source>
</evidence>
<evidence type="ECO:0000256" key="1">
    <source>
        <dbReference type="ARBA" id="ARBA00004613"/>
    </source>
</evidence>
<dbReference type="CDD" id="cd22778">
    <property type="entry name" value="DPBB_CEPL-like"/>
    <property type="match status" value="1"/>
</dbReference>
<comment type="subcellular location">
    <subcellularLocation>
        <location evidence="1">Secreted</location>
    </subcellularLocation>
</comment>
<feature type="chain" id="PRO_5012159323" description="Allergen Asp f 15" evidence="4">
    <location>
        <begin position="22"/>
        <end position="145"/>
    </location>
</feature>
<proteinExistence type="inferred from homology"/>
<evidence type="ECO:0000256" key="3">
    <source>
        <dbReference type="ARBA" id="ARBA00022525"/>
    </source>
</evidence>